<keyword evidence="3 4" id="KW-0687">Ribonucleoprotein</keyword>
<evidence type="ECO:0000256" key="1">
    <source>
        <dbReference type="ARBA" id="ARBA00006227"/>
    </source>
</evidence>
<dbReference type="Proteomes" id="UP001141327">
    <property type="component" value="Unassembled WGS sequence"/>
</dbReference>
<dbReference type="InterPro" id="IPR036899">
    <property type="entry name" value="Ribosomal_uL13_sf"/>
</dbReference>
<accession>A0ABQ8UI61</accession>
<organism evidence="5 6">
    <name type="scientific">Paratrimastix pyriformis</name>
    <dbReference type="NCBI Taxonomy" id="342808"/>
    <lineage>
        <taxon>Eukaryota</taxon>
        <taxon>Metamonada</taxon>
        <taxon>Preaxostyla</taxon>
        <taxon>Paratrimastigidae</taxon>
        <taxon>Paratrimastix</taxon>
    </lineage>
</organism>
<evidence type="ECO:0000256" key="4">
    <source>
        <dbReference type="RuleBase" id="RU003877"/>
    </source>
</evidence>
<keyword evidence="2 4" id="KW-0689">Ribosomal protein</keyword>
<dbReference type="PANTHER" id="PTHR11545">
    <property type="entry name" value="RIBOSOMAL PROTEIN L13"/>
    <property type="match status" value="1"/>
</dbReference>
<dbReference type="SUPFAM" id="SSF52161">
    <property type="entry name" value="Ribosomal protein L13"/>
    <property type="match status" value="1"/>
</dbReference>
<dbReference type="Gene3D" id="3.90.1180.10">
    <property type="entry name" value="Ribosomal protein L13"/>
    <property type="match status" value="1"/>
</dbReference>
<dbReference type="PANTHER" id="PTHR11545:SF3">
    <property type="entry name" value="LARGE RIBOSOMAL SUBUNIT PROTEIN UL13"/>
    <property type="match status" value="1"/>
</dbReference>
<dbReference type="Pfam" id="PF00572">
    <property type="entry name" value="Ribosomal_L13"/>
    <property type="match status" value="1"/>
</dbReference>
<evidence type="ECO:0000313" key="6">
    <source>
        <dbReference type="Proteomes" id="UP001141327"/>
    </source>
</evidence>
<evidence type="ECO:0000256" key="2">
    <source>
        <dbReference type="ARBA" id="ARBA00022980"/>
    </source>
</evidence>
<dbReference type="InterPro" id="IPR005822">
    <property type="entry name" value="Ribosomal_uL13"/>
</dbReference>
<proteinExistence type="inferred from homology"/>
<dbReference type="CDD" id="cd00392">
    <property type="entry name" value="Ribosomal_L13"/>
    <property type="match status" value="1"/>
</dbReference>
<comment type="similarity">
    <text evidence="1 4">Belongs to the universal ribosomal protein uL13 family.</text>
</comment>
<name>A0ABQ8UI61_9EUKA</name>
<dbReference type="InterPro" id="IPR005755">
    <property type="entry name" value="Ribosomal_uL13_euk/arc"/>
</dbReference>
<dbReference type="GO" id="GO:0005840">
    <property type="term" value="C:ribosome"/>
    <property type="evidence" value="ECO:0007669"/>
    <property type="project" value="UniProtKB-KW"/>
</dbReference>
<dbReference type="PROSITE" id="PS00783">
    <property type="entry name" value="RIBOSOMAL_L13"/>
    <property type="match status" value="1"/>
</dbReference>
<evidence type="ECO:0000313" key="5">
    <source>
        <dbReference type="EMBL" id="KAJ4458498.1"/>
    </source>
</evidence>
<gene>
    <name evidence="5" type="ORF">PAPYR_5686</name>
</gene>
<dbReference type="NCBIfam" id="TIGR01077">
    <property type="entry name" value="L13_A_E"/>
    <property type="match status" value="1"/>
</dbReference>
<dbReference type="EMBL" id="JAPMOS010000028">
    <property type="protein sequence ID" value="KAJ4458498.1"/>
    <property type="molecule type" value="Genomic_DNA"/>
</dbReference>
<dbReference type="HAMAP" id="MF_01366">
    <property type="entry name" value="Ribosomal_uL13"/>
    <property type="match status" value="1"/>
</dbReference>
<sequence>MQKASLRPSDAKKSCFDSMVKEVVVDCKGHLKGRLASVVAKQLLLGVHVTVVRCEELIVSGTIGRNAVKYDVFLMKKTNTNPARGPFHHKSPSMMFWRAVRGMLPHKNPRGQAALDRLHIFDGCPAPYDKMKKMIVPAALKTLNIRADRKTTRLGCLAAEVGWKYGEVVKKLEEKRKAKAQQWFDKQ</sequence>
<evidence type="ECO:0000256" key="3">
    <source>
        <dbReference type="ARBA" id="ARBA00023274"/>
    </source>
</evidence>
<keyword evidence="6" id="KW-1185">Reference proteome</keyword>
<dbReference type="InterPro" id="IPR023563">
    <property type="entry name" value="Ribosomal_uL13_CS"/>
</dbReference>
<comment type="caution">
    <text evidence="5">The sequence shown here is derived from an EMBL/GenBank/DDBJ whole genome shotgun (WGS) entry which is preliminary data.</text>
</comment>
<reference evidence="5" key="1">
    <citation type="journal article" date="2022" name="bioRxiv">
        <title>Genomics of Preaxostyla Flagellates Illuminates Evolutionary Transitions and the Path Towards Mitochondrial Loss.</title>
        <authorList>
            <person name="Novak L.V.F."/>
            <person name="Treitli S.C."/>
            <person name="Pyrih J."/>
            <person name="Halakuc P."/>
            <person name="Pipaliya S.V."/>
            <person name="Vacek V."/>
            <person name="Brzon O."/>
            <person name="Soukal P."/>
            <person name="Eme L."/>
            <person name="Dacks J.B."/>
            <person name="Karnkowska A."/>
            <person name="Elias M."/>
            <person name="Hampl V."/>
        </authorList>
    </citation>
    <scope>NUCLEOTIDE SEQUENCE</scope>
    <source>
        <strain evidence="5">RCP-MX</strain>
    </source>
</reference>
<protein>
    <submittedName>
        <fullName evidence="5">60S ribosomal protein L13a</fullName>
    </submittedName>
</protein>